<dbReference type="EMBL" id="FUKQ01000033">
    <property type="protein sequence ID" value="SJN33957.1"/>
    <property type="molecule type" value="Genomic_DNA"/>
</dbReference>
<dbReference type="RefSeq" id="WP_094764790.1">
    <property type="nucleotide sequence ID" value="NZ_FUKQ01000033.1"/>
</dbReference>
<dbReference type="Proteomes" id="UP000188342">
    <property type="component" value="Unassembled WGS sequence"/>
</dbReference>
<organism evidence="1 2">
    <name type="scientific">Luteococcus japonicus LSP_Lj1</name>
    <dbReference type="NCBI Taxonomy" id="1255658"/>
    <lineage>
        <taxon>Bacteria</taxon>
        <taxon>Bacillati</taxon>
        <taxon>Actinomycetota</taxon>
        <taxon>Actinomycetes</taxon>
        <taxon>Propionibacteriales</taxon>
        <taxon>Propionibacteriaceae</taxon>
        <taxon>Luteococcus</taxon>
    </lineage>
</organism>
<evidence type="ECO:0000313" key="2">
    <source>
        <dbReference type="Proteomes" id="UP000188342"/>
    </source>
</evidence>
<protein>
    <submittedName>
        <fullName evidence="1">Uncharacterized protein</fullName>
    </submittedName>
</protein>
<sequence>MSTPKKAAAGVVGAFLVEQAGRIARDPEVHKAVAEAARPAAAKMGEAAKSAKGKVKLPHRADPLVQLEASLDVVAELVERHAPEAKPAATAEWRRRITSLRNAIPLAKADQGKGCKTKLKDLQARQKALLDEVYTAVVEAQAPAQ</sequence>
<name>A0A1R4JPM2_9ACTN</name>
<evidence type="ECO:0000313" key="1">
    <source>
        <dbReference type="EMBL" id="SJN33957.1"/>
    </source>
</evidence>
<reference evidence="1 2" key="1">
    <citation type="submission" date="2017-02" db="EMBL/GenBank/DDBJ databases">
        <authorList>
            <person name="Peterson S.W."/>
        </authorList>
    </citation>
    <scope>NUCLEOTIDE SEQUENCE [LARGE SCALE GENOMIC DNA]</scope>
    <source>
        <strain evidence="1 2">LSP_Lj1</strain>
    </source>
</reference>
<keyword evidence="2" id="KW-1185">Reference proteome</keyword>
<gene>
    <name evidence="1" type="ORF">FM114_08765</name>
</gene>
<proteinExistence type="predicted"/>
<dbReference type="AlphaFoldDB" id="A0A1R4JPM2"/>
<accession>A0A1R4JPM2</accession>